<dbReference type="PANTHER" id="PTHR30204">
    <property type="entry name" value="REDOX-CYCLING DRUG-SENSING TRANSCRIPTIONAL ACTIVATOR SOXR"/>
    <property type="match status" value="1"/>
</dbReference>
<dbReference type="SUPFAM" id="SSF46955">
    <property type="entry name" value="Putative DNA-binding domain"/>
    <property type="match status" value="1"/>
</dbReference>
<dbReference type="InterPro" id="IPR009061">
    <property type="entry name" value="DNA-bd_dom_put_sf"/>
</dbReference>
<protein>
    <submittedName>
        <fullName evidence="3">MerR family transcriptional regulator</fullName>
    </submittedName>
</protein>
<organism evidence="3 4">
    <name type="scientific">Paracoccus liaowanqingii</name>
    <dbReference type="NCBI Taxonomy" id="2560053"/>
    <lineage>
        <taxon>Bacteria</taxon>
        <taxon>Pseudomonadati</taxon>
        <taxon>Pseudomonadota</taxon>
        <taxon>Alphaproteobacteria</taxon>
        <taxon>Rhodobacterales</taxon>
        <taxon>Paracoccaceae</taxon>
        <taxon>Paracoccus</taxon>
    </lineage>
</organism>
<proteinExistence type="predicted"/>
<evidence type="ECO:0000313" key="3">
    <source>
        <dbReference type="EMBL" id="QDA36510.1"/>
    </source>
</evidence>
<feature type="domain" description="HTH merR-type" evidence="2">
    <location>
        <begin position="3"/>
        <end position="72"/>
    </location>
</feature>
<sequence length="140" mass="15495">MQGHSIGALSKRTGVKVTTIRFYEGRGLLPDPGRTGGGQRRYGDAELDRLSFIAHARQLGFDLDAIADLIALQETPRTAHGDAHRIATDRISDIRGRIERLRRLERELVRVVNACDGRSDGHPCRVLHALADHQACDGEH</sequence>
<dbReference type="PRINTS" id="PR00040">
    <property type="entry name" value="HTHMERR"/>
</dbReference>
<dbReference type="EMBL" id="CP040763">
    <property type="protein sequence ID" value="QDA36510.1"/>
    <property type="molecule type" value="Genomic_DNA"/>
</dbReference>
<dbReference type="PANTHER" id="PTHR30204:SF92">
    <property type="entry name" value="HTH-TYPE TRANSCRIPTIONAL REGULATOR ZNTR"/>
    <property type="match status" value="1"/>
</dbReference>
<dbReference type="SMART" id="SM00422">
    <property type="entry name" value="HTH_MERR"/>
    <property type="match status" value="1"/>
</dbReference>
<keyword evidence="1" id="KW-0238">DNA-binding</keyword>
<evidence type="ECO:0000313" key="4">
    <source>
        <dbReference type="Proteomes" id="UP000296374"/>
    </source>
</evidence>
<dbReference type="AlphaFoldDB" id="A0A4Y5SSM4"/>
<dbReference type="Pfam" id="PF13411">
    <property type="entry name" value="MerR_1"/>
    <property type="match status" value="1"/>
</dbReference>
<evidence type="ECO:0000256" key="1">
    <source>
        <dbReference type="ARBA" id="ARBA00023125"/>
    </source>
</evidence>
<dbReference type="KEGG" id="plia:E4191_20665"/>
<dbReference type="PROSITE" id="PS50937">
    <property type="entry name" value="HTH_MERR_2"/>
    <property type="match status" value="1"/>
</dbReference>
<dbReference type="InterPro" id="IPR047057">
    <property type="entry name" value="MerR_fam"/>
</dbReference>
<keyword evidence="3" id="KW-0614">Plasmid</keyword>
<dbReference type="Proteomes" id="UP000296374">
    <property type="component" value="Plasmid unnamed4"/>
</dbReference>
<name>A0A4Y5SSM4_9RHOB</name>
<dbReference type="GO" id="GO:0003700">
    <property type="term" value="F:DNA-binding transcription factor activity"/>
    <property type="evidence" value="ECO:0007669"/>
    <property type="project" value="InterPro"/>
</dbReference>
<reference evidence="4" key="1">
    <citation type="submission" date="2019-05" db="EMBL/GenBank/DDBJ databases">
        <title>Tamlana fucoidanivorans sp. nov., isolated from the surface of algae collected from Fujian province in China.</title>
        <authorList>
            <person name="Li J."/>
        </authorList>
    </citation>
    <scope>NUCLEOTIDE SEQUENCE [LARGE SCALE GENOMIC DNA]</scope>
    <source>
        <strain evidence="4">2251</strain>
        <plasmid evidence="4">unnamed4</plasmid>
    </source>
</reference>
<gene>
    <name evidence="3" type="ORF">E4191_20665</name>
</gene>
<evidence type="ECO:0000259" key="2">
    <source>
        <dbReference type="PROSITE" id="PS50937"/>
    </source>
</evidence>
<accession>A0A4Y5SSM4</accession>
<dbReference type="InterPro" id="IPR000551">
    <property type="entry name" value="MerR-type_HTH_dom"/>
</dbReference>
<geneLocation type="plasmid" evidence="3 4">
    <name>unnamed4</name>
</geneLocation>
<dbReference type="Gene3D" id="1.10.1660.10">
    <property type="match status" value="1"/>
</dbReference>
<dbReference type="PROSITE" id="PS00552">
    <property type="entry name" value="HTH_MERR_1"/>
    <property type="match status" value="1"/>
</dbReference>
<dbReference type="GO" id="GO:0003677">
    <property type="term" value="F:DNA binding"/>
    <property type="evidence" value="ECO:0007669"/>
    <property type="project" value="UniProtKB-KW"/>
</dbReference>
<dbReference type="RefSeq" id="WP_139616236.1">
    <property type="nucleotide sequence ID" value="NZ_CP040763.1"/>
</dbReference>